<feature type="domain" description="HTH marR-type" evidence="1">
    <location>
        <begin position="1"/>
        <end position="151"/>
    </location>
</feature>
<dbReference type="AlphaFoldDB" id="F4L2C1"/>
<dbReference type="GO" id="GO:0003700">
    <property type="term" value="F:DNA-binding transcription factor activity"/>
    <property type="evidence" value="ECO:0007669"/>
    <property type="project" value="InterPro"/>
</dbReference>
<dbReference type="EMBL" id="CP002691">
    <property type="protein sequence ID" value="AEE52874.1"/>
    <property type="molecule type" value="Genomic_DNA"/>
</dbReference>
<dbReference type="InterPro" id="IPR036390">
    <property type="entry name" value="WH_DNA-bd_sf"/>
</dbReference>
<accession>F4L2C1</accession>
<reference evidence="2 3" key="1">
    <citation type="journal article" date="2011" name="Stand. Genomic Sci.">
        <title>Complete genome sequence of Haliscomenobacter hydrossis type strain (O).</title>
        <authorList>
            <consortium name="US DOE Joint Genome Institute (JGI-PGF)"/>
            <person name="Daligault H."/>
            <person name="Lapidus A."/>
            <person name="Zeytun A."/>
            <person name="Nolan M."/>
            <person name="Lucas S."/>
            <person name="Del Rio T.G."/>
            <person name="Tice H."/>
            <person name="Cheng J.F."/>
            <person name="Tapia R."/>
            <person name="Han C."/>
            <person name="Goodwin L."/>
            <person name="Pitluck S."/>
            <person name="Liolios K."/>
            <person name="Pagani I."/>
            <person name="Ivanova N."/>
            <person name="Huntemann M."/>
            <person name="Mavromatis K."/>
            <person name="Mikhailova N."/>
            <person name="Pati A."/>
            <person name="Chen A."/>
            <person name="Palaniappan K."/>
            <person name="Land M."/>
            <person name="Hauser L."/>
            <person name="Brambilla E.M."/>
            <person name="Rohde M."/>
            <person name="Verbarg S."/>
            <person name="Goker M."/>
            <person name="Bristow J."/>
            <person name="Eisen J.A."/>
            <person name="Markowitz V."/>
            <person name="Hugenholtz P."/>
            <person name="Kyrpides N.C."/>
            <person name="Klenk H.P."/>
            <person name="Woyke T."/>
        </authorList>
    </citation>
    <scope>NUCLEOTIDE SEQUENCE [LARGE SCALE GENOMIC DNA]</scope>
    <source>
        <strain evidence="3">ATCC 27775 / DSM 1100 / LMG 10767 / O</strain>
    </source>
</reference>
<proteinExistence type="predicted"/>
<dbReference type="GO" id="GO:0006950">
    <property type="term" value="P:response to stress"/>
    <property type="evidence" value="ECO:0007669"/>
    <property type="project" value="TreeGrafter"/>
</dbReference>
<dbReference type="KEGG" id="hhy:Halhy_5048"/>
<dbReference type="PROSITE" id="PS50995">
    <property type="entry name" value="HTH_MARR_2"/>
    <property type="match status" value="1"/>
</dbReference>
<dbReference type="InterPro" id="IPR039422">
    <property type="entry name" value="MarR/SlyA-like"/>
</dbReference>
<dbReference type="Pfam" id="PF12802">
    <property type="entry name" value="MarR_2"/>
    <property type="match status" value="1"/>
</dbReference>
<dbReference type="STRING" id="760192.Halhy_5048"/>
<name>F4L2C1_HALH1</name>
<dbReference type="PANTHER" id="PTHR33164">
    <property type="entry name" value="TRANSCRIPTIONAL REGULATOR, MARR FAMILY"/>
    <property type="match status" value="1"/>
</dbReference>
<dbReference type="InterPro" id="IPR036388">
    <property type="entry name" value="WH-like_DNA-bd_sf"/>
</dbReference>
<dbReference type="OrthoDB" id="763883at2"/>
<protein>
    <submittedName>
        <fullName evidence="2">Regulatory protein MarR</fullName>
    </submittedName>
</protein>
<keyword evidence="3" id="KW-1185">Reference proteome</keyword>
<evidence type="ECO:0000259" key="1">
    <source>
        <dbReference type="PROSITE" id="PS50995"/>
    </source>
</evidence>
<dbReference type="SMART" id="SM00347">
    <property type="entry name" value="HTH_MARR"/>
    <property type="match status" value="1"/>
</dbReference>
<evidence type="ECO:0000313" key="3">
    <source>
        <dbReference type="Proteomes" id="UP000008461"/>
    </source>
</evidence>
<gene>
    <name evidence="2" type="ordered locus">Halhy_5048</name>
</gene>
<dbReference type="Gene3D" id="1.10.10.10">
    <property type="entry name" value="Winged helix-like DNA-binding domain superfamily/Winged helix DNA-binding domain"/>
    <property type="match status" value="1"/>
</dbReference>
<dbReference type="PANTHER" id="PTHR33164:SF43">
    <property type="entry name" value="HTH-TYPE TRANSCRIPTIONAL REPRESSOR YETL"/>
    <property type="match status" value="1"/>
</dbReference>
<reference key="2">
    <citation type="submission" date="2011-04" db="EMBL/GenBank/DDBJ databases">
        <title>Complete sequence of chromosome of Haliscomenobacter hydrossis DSM 1100.</title>
        <authorList>
            <consortium name="US DOE Joint Genome Institute (JGI-PGF)"/>
            <person name="Lucas S."/>
            <person name="Han J."/>
            <person name="Lapidus A."/>
            <person name="Bruce D."/>
            <person name="Goodwin L."/>
            <person name="Pitluck S."/>
            <person name="Peters L."/>
            <person name="Kyrpides N."/>
            <person name="Mavromatis K."/>
            <person name="Ivanova N."/>
            <person name="Ovchinnikova G."/>
            <person name="Pagani I."/>
            <person name="Daligault H."/>
            <person name="Detter J.C."/>
            <person name="Han C."/>
            <person name="Land M."/>
            <person name="Hauser L."/>
            <person name="Markowitz V."/>
            <person name="Cheng J.-F."/>
            <person name="Hugenholtz P."/>
            <person name="Woyke T."/>
            <person name="Wu D."/>
            <person name="Verbarg S."/>
            <person name="Frueling A."/>
            <person name="Brambilla E."/>
            <person name="Klenk H.-P."/>
            <person name="Eisen J.A."/>
        </authorList>
    </citation>
    <scope>NUCLEOTIDE SEQUENCE</scope>
    <source>
        <strain>DSM 1100</strain>
    </source>
</reference>
<dbReference type="InterPro" id="IPR000835">
    <property type="entry name" value="HTH_MarR-typ"/>
</dbReference>
<organism evidence="2 3">
    <name type="scientific">Haliscomenobacter hydrossis (strain ATCC 27775 / DSM 1100 / LMG 10767 / O)</name>
    <dbReference type="NCBI Taxonomy" id="760192"/>
    <lineage>
        <taxon>Bacteria</taxon>
        <taxon>Pseudomonadati</taxon>
        <taxon>Bacteroidota</taxon>
        <taxon>Saprospiria</taxon>
        <taxon>Saprospirales</taxon>
        <taxon>Haliscomenobacteraceae</taxon>
        <taxon>Haliscomenobacter</taxon>
    </lineage>
</organism>
<dbReference type="HOGENOM" id="CLU_083287_27_2_10"/>
<dbReference type="RefSeq" id="WP_013767409.1">
    <property type="nucleotide sequence ID" value="NC_015510.1"/>
</dbReference>
<sequence length="151" mass="17718">MKIEEEIKQNKPFKSEHQKAVVNLMFTASWWAQHATRLLRPYGISQEQYNILRILRGMHPEPATIKTLTERMLDKNSNASRLVEKLKQKKLLDRLECPNDRRRVDITITESGLRMLDETSLLMEGNMSTYFNTLTVEEAQQLNELLDKMRG</sequence>
<evidence type="ECO:0000313" key="2">
    <source>
        <dbReference type="EMBL" id="AEE52874.1"/>
    </source>
</evidence>
<dbReference type="Proteomes" id="UP000008461">
    <property type="component" value="Chromosome"/>
</dbReference>
<dbReference type="eggNOG" id="COG1846">
    <property type="taxonomic scope" value="Bacteria"/>
</dbReference>
<dbReference type="PRINTS" id="PR00598">
    <property type="entry name" value="HTHMARR"/>
</dbReference>
<dbReference type="SUPFAM" id="SSF46785">
    <property type="entry name" value="Winged helix' DNA-binding domain"/>
    <property type="match status" value="1"/>
</dbReference>